<comment type="caution">
    <text evidence="2">The sequence shown here is derived from an EMBL/GenBank/DDBJ whole genome shotgun (WGS) entry which is preliminary data.</text>
</comment>
<evidence type="ECO:0000256" key="1">
    <source>
        <dbReference type="SAM" id="MobiDB-lite"/>
    </source>
</evidence>
<sequence length="681" mass="73231">MSLLPPHPAASELRMSKAFTCPPCCTKTRESRHQAASCLSQKPKYLSPVISMSRPSPLERLEAVVSYAVPQVAVKSLQPLPPTTATGGLQRHFLVTLSDGRTLLLKLPPSQLMLRLLRREHSLTRSEPCVITWIFRELLEKQTQPLASPSPGIPIPQQSLDGQPDVQTGFFSPLQAANTMSMDQGLSAAARPPGDSLLSYLPAIIASSAPNDKSPFSLWEPVTGTPIANLTEPLTPPERRMVEYQKGHLIRRISQLRAPNSRFGPAIAVLGGSVTFSSDTSIAGGGGGGLPPLAPPVGSNSSETWSTAFQAMMEESLRDGEDTSITLPYTPIRRHVNRLSHTLDDVVESCLVLLDAGSDANVLVARSNKKDNAQSPGHILDGPVSSRTEYYVENNASPRAPSSSSPQHSPPSSTSPEKAIARIRVSGLQDWSNCIFGDPLMVDVFSRNPSDDFLRGFRGQPPASAPMEIPSGSQATSTTSLPPTPMNTPESTCPPTVIKMPSKPQFLPLTPYLSSSLPPPTPHSFMPGGATIGGFSGDWASHRSGGSGDDERVANRGTLDGEDSNAAIRLLLYECYHATVCVVKQFYRPSPPESTQRELAARRRLAEVLRKLELVQQHGPIAATSRSGGSSSSSTSNSGNDTGSGMGDNNRRPKSRRASEWDDEDTNEWPTKRARSGARDH</sequence>
<feature type="compositionally biased region" description="Low complexity" evidence="1">
    <location>
        <begin position="627"/>
        <end position="643"/>
    </location>
</feature>
<evidence type="ECO:0000313" key="3">
    <source>
        <dbReference type="Proteomes" id="UP001390339"/>
    </source>
</evidence>
<feature type="compositionally biased region" description="Low complexity" evidence="1">
    <location>
        <begin position="397"/>
        <end position="416"/>
    </location>
</feature>
<feature type="compositionally biased region" description="Basic residues" evidence="1">
    <location>
        <begin position="672"/>
        <end position="681"/>
    </location>
</feature>
<gene>
    <name evidence="2" type="ORF">PGQ11_001058</name>
</gene>
<protein>
    <submittedName>
        <fullName evidence="2">Uncharacterized protein</fullName>
    </submittedName>
</protein>
<organism evidence="2 3">
    <name type="scientific">Apiospora arundinis</name>
    <dbReference type="NCBI Taxonomy" id="335852"/>
    <lineage>
        <taxon>Eukaryota</taxon>
        <taxon>Fungi</taxon>
        <taxon>Dikarya</taxon>
        <taxon>Ascomycota</taxon>
        <taxon>Pezizomycotina</taxon>
        <taxon>Sordariomycetes</taxon>
        <taxon>Xylariomycetidae</taxon>
        <taxon>Amphisphaeriales</taxon>
        <taxon>Apiosporaceae</taxon>
        <taxon>Apiospora</taxon>
    </lineage>
</organism>
<dbReference type="EMBL" id="JAPCWZ010000001">
    <property type="protein sequence ID" value="KAK8879764.1"/>
    <property type="molecule type" value="Genomic_DNA"/>
</dbReference>
<reference evidence="2 3" key="1">
    <citation type="journal article" date="2024" name="IMA Fungus">
        <title>Apiospora arundinis, a panoply of carbohydrate-active enzymes and secondary metabolites.</title>
        <authorList>
            <person name="Sorensen T."/>
            <person name="Petersen C."/>
            <person name="Muurmann A.T."/>
            <person name="Christiansen J.V."/>
            <person name="Brundto M.L."/>
            <person name="Overgaard C.K."/>
            <person name="Boysen A.T."/>
            <person name="Wollenberg R.D."/>
            <person name="Larsen T.O."/>
            <person name="Sorensen J.L."/>
            <person name="Nielsen K.L."/>
            <person name="Sondergaard T.E."/>
        </authorList>
    </citation>
    <scope>NUCLEOTIDE SEQUENCE [LARGE SCALE GENOMIC DNA]</scope>
    <source>
        <strain evidence="2 3">AAU 773</strain>
    </source>
</reference>
<accession>A0ABR2JLH9</accession>
<evidence type="ECO:0000313" key="2">
    <source>
        <dbReference type="EMBL" id="KAK8879764.1"/>
    </source>
</evidence>
<feature type="region of interest" description="Disordered" evidence="1">
    <location>
        <begin position="619"/>
        <end position="681"/>
    </location>
</feature>
<feature type="region of interest" description="Disordered" evidence="1">
    <location>
        <begin position="536"/>
        <end position="559"/>
    </location>
</feature>
<keyword evidence="3" id="KW-1185">Reference proteome</keyword>
<feature type="compositionally biased region" description="Polar residues" evidence="1">
    <location>
        <begin position="471"/>
        <end position="492"/>
    </location>
</feature>
<dbReference type="Proteomes" id="UP001390339">
    <property type="component" value="Unassembled WGS sequence"/>
</dbReference>
<feature type="region of interest" description="Disordered" evidence="1">
    <location>
        <begin position="457"/>
        <end position="492"/>
    </location>
</feature>
<proteinExistence type="predicted"/>
<feature type="region of interest" description="Disordered" evidence="1">
    <location>
        <begin position="395"/>
        <end position="418"/>
    </location>
</feature>
<name>A0ABR2JLH9_9PEZI</name>